<dbReference type="OrthoDB" id="1879366at2759"/>
<dbReference type="InterPro" id="IPR002328">
    <property type="entry name" value="ADH_Zn_CS"/>
</dbReference>
<comment type="caution">
    <text evidence="8">The sequence shown here is derived from an EMBL/GenBank/DDBJ whole genome shotgun (WGS) entry which is preliminary data.</text>
</comment>
<dbReference type="OMA" id="RNEWGIA"/>
<reference evidence="9" key="1">
    <citation type="journal article" date="2016" name="Nat. Biotechnol.">
        <title>Sequencing wild and cultivated cassava and related species reveals extensive interspecific hybridization and genetic diversity.</title>
        <authorList>
            <person name="Bredeson J.V."/>
            <person name="Lyons J.B."/>
            <person name="Prochnik S.E."/>
            <person name="Wu G.A."/>
            <person name="Ha C.M."/>
            <person name="Edsinger-Gonzales E."/>
            <person name="Grimwood J."/>
            <person name="Schmutz J."/>
            <person name="Rabbi I.Y."/>
            <person name="Egesi C."/>
            <person name="Nauluvula P."/>
            <person name="Lebot V."/>
            <person name="Ndunguru J."/>
            <person name="Mkamilo G."/>
            <person name="Bart R.S."/>
            <person name="Setter T.L."/>
            <person name="Gleadow R.M."/>
            <person name="Kulakow P."/>
            <person name="Ferguson M.E."/>
            <person name="Rounsley S."/>
            <person name="Rokhsar D.S."/>
        </authorList>
    </citation>
    <scope>NUCLEOTIDE SEQUENCE [LARGE SCALE GENOMIC DNA]</scope>
    <source>
        <strain evidence="9">cv. AM560-2</strain>
    </source>
</reference>
<dbReference type="Proteomes" id="UP000091857">
    <property type="component" value="Chromosome 12"/>
</dbReference>
<keyword evidence="5" id="KW-0560">Oxidoreductase</keyword>
<evidence type="ECO:0000313" key="8">
    <source>
        <dbReference type="EMBL" id="OAY36030.1"/>
    </source>
</evidence>
<dbReference type="Gene3D" id="3.90.180.10">
    <property type="entry name" value="Medium-chain alcohol dehydrogenases, catalytic domain"/>
    <property type="match status" value="1"/>
</dbReference>
<evidence type="ECO:0000256" key="2">
    <source>
        <dbReference type="ARBA" id="ARBA00008072"/>
    </source>
</evidence>
<gene>
    <name evidence="8" type="ORF">MANES_12G149800v8</name>
</gene>
<dbReference type="FunFam" id="3.90.180.10:FF:000100">
    <property type="entry name" value="Putative cinnamyl alcohol dehydrogenase 6"/>
    <property type="match status" value="1"/>
</dbReference>
<dbReference type="Pfam" id="PF00107">
    <property type="entry name" value="ADH_zinc_N"/>
    <property type="match status" value="1"/>
</dbReference>
<organism evidence="8 9">
    <name type="scientific">Manihot esculenta</name>
    <name type="common">Cassava</name>
    <name type="synonym">Jatropha manihot</name>
    <dbReference type="NCBI Taxonomy" id="3983"/>
    <lineage>
        <taxon>Eukaryota</taxon>
        <taxon>Viridiplantae</taxon>
        <taxon>Streptophyta</taxon>
        <taxon>Embryophyta</taxon>
        <taxon>Tracheophyta</taxon>
        <taxon>Spermatophyta</taxon>
        <taxon>Magnoliopsida</taxon>
        <taxon>eudicotyledons</taxon>
        <taxon>Gunneridae</taxon>
        <taxon>Pentapetalae</taxon>
        <taxon>rosids</taxon>
        <taxon>fabids</taxon>
        <taxon>Malpighiales</taxon>
        <taxon>Euphorbiaceae</taxon>
        <taxon>Crotonoideae</taxon>
        <taxon>Manihoteae</taxon>
        <taxon>Manihot</taxon>
    </lineage>
</organism>
<dbReference type="CDD" id="cd05283">
    <property type="entry name" value="CAD1"/>
    <property type="match status" value="1"/>
</dbReference>
<dbReference type="InterPro" id="IPR047109">
    <property type="entry name" value="CAD-like"/>
</dbReference>
<accession>A0A2C9UWU4</accession>
<dbReference type="FunFam" id="3.90.180.10:FF:000004">
    <property type="entry name" value="probable cinnamyl alcohol dehydrogenase"/>
    <property type="match status" value="1"/>
</dbReference>
<dbReference type="SUPFAM" id="SSF51735">
    <property type="entry name" value="NAD(P)-binding Rossmann-fold domains"/>
    <property type="match status" value="1"/>
</dbReference>
<evidence type="ECO:0000256" key="4">
    <source>
        <dbReference type="ARBA" id="ARBA00022833"/>
    </source>
</evidence>
<evidence type="ECO:0000256" key="6">
    <source>
        <dbReference type="RuleBase" id="RU361277"/>
    </source>
</evidence>
<name>A0A2C9UWU4_MANES</name>
<evidence type="ECO:0000256" key="1">
    <source>
        <dbReference type="ARBA" id="ARBA00001947"/>
    </source>
</evidence>
<evidence type="ECO:0000259" key="7">
    <source>
        <dbReference type="SMART" id="SM00829"/>
    </source>
</evidence>
<dbReference type="GO" id="GO:0009809">
    <property type="term" value="P:lignin biosynthetic process"/>
    <property type="evidence" value="ECO:0000318"/>
    <property type="project" value="GO_Central"/>
</dbReference>
<dbReference type="GO" id="GO:0008270">
    <property type="term" value="F:zinc ion binding"/>
    <property type="evidence" value="ECO:0007669"/>
    <property type="project" value="InterPro"/>
</dbReference>
<evidence type="ECO:0000313" key="9">
    <source>
        <dbReference type="Proteomes" id="UP000091857"/>
    </source>
</evidence>
<keyword evidence="3 6" id="KW-0479">Metal-binding</keyword>
<dbReference type="GO" id="GO:0045551">
    <property type="term" value="F:cinnamyl-alcohol dehydrogenase activity"/>
    <property type="evidence" value="ECO:0000318"/>
    <property type="project" value="GO_Central"/>
</dbReference>
<dbReference type="AlphaFoldDB" id="A0A2C9UWU4"/>
<protein>
    <recommendedName>
        <fullName evidence="7">Enoyl reductase (ER) domain-containing protein</fullName>
    </recommendedName>
</protein>
<dbReference type="InterPro" id="IPR020843">
    <property type="entry name" value="ER"/>
</dbReference>
<dbReference type="PROSITE" id="PS00059">
    <property type="entry name" value="ADH_ZINC"/>
    <property type="match status" value="1"/>
</dbReference>
<proteinExistence type="inferred from homology"/>
<dbReference type="SUPFAM" id="SSF50129">
    <property type="entry name" value="GroES-like"/>
    <property type="match status" value="1"/>
</dbReference>
<dbReference type="InterPro" id="IPR036291">
    <property type="entry name" value="NAD(P)-bd_dom_sf"/>
</dbReference>
<dbReference type="InterPro" id="IPR013154">
    <property type="entry name" value="ADH-like_N"/>
</dbReference>
<comment type="similarity">
    <text evidence="2 6">Belongs to the zinc-containing alcohol dehydrogenase family.</text>
</comment>
<sequence length="357" mass="38543">MAKSQHSQNAFGWAAKDTSGILSPLHFSRRENGDEDVTIKILYCGVCHSDLHSCRNEWGNAHYPMVPGHEIVGTVTKIGNNVQKFKVGERVGVGVIVGSCKSCEYCNQDLENYCPKLIFTYNSIDNDGTRTYGGYSDMIVVNQHFVIHFPDSLPSDAGAPLLCAGITVYSPMKYYGMTEPGKHLGVVGLGGLGHVAVRIAKAFGLKVTVISSSPGKEDEAINKFGADAFLVSSDPAKMKGAIGTMDFIIDTVSAVHALAPLLILLRANGKLITLGLPNKPLELPIFPLVLGRKLVGGSDIGGIKETQEMLEFCAKHNITADVEVIKMDEINTAMDRLAKNDVKYRFVIDVGSSLSQL</sequence>
<dbReference type="InterPro" id="IPR013149">
    <property type="entry name" value="ADH-like_C"/>
</dbReference>
<comment type="cofactor">
    <cofactor evidence="1 6">
        <name>Zn(2+)</name>
        <dbReference type="ChEBI" id="CHEBI:29105"/>
    </cofactor>
</comment>
<dbReference type="PANTHER" id="PTHR42683">
    <property type="entry name" value="ALDEHYDE REDUCTASE"/>
    <property type="match status" value="1"/>
</dbReference>
<feature type="domain" description="Enoyl reductase (ER)" evidence="7">
    <location>
        <begin position="20"/>
        <end position="348"/>
    </location>
</feature>
<dbReference type="InterPro" id="IPR011032">
    <property type="entry name" value="GroES-like_sf"/>
</dbReference>
<dbReference type="SMART" id="SM00829">
    <property type="entry name" value="PKS_ER"/>
    <property type="match status" value="1"/>
</dbReference>
<evidence type="ECO:0000256" key="5">
    <source>
        <dbReference type="ARBA" id="ARBA00023002"/>
    </source>
</evidence>
<dbReference type="Gramene" id="Manes.12G149800.1.v8.1">
    <property type="protein sequence ID" value="Manes.12G149800.1.v8.1.CDS"/>
    <property type="gene ID" value="Manes.12G149800.v8.1"/>
</dbReference>
<dbReference type="Gene3D" id="3.40.50.720">
    <property type="entry name" value="NAD(P)-binding Rossmann-like Domain"/>
    <property type="match status" value="1"/>
</dbReference>
<evidence type="ECO:0000256" key="3">
    <source>
        <dbReference type="ARBA" id="ARBA00022723"/>
    </source>
</evidence>
<dbReference type="Pfam" id="PF08240">
    <property type="entry name" value="ADH_N"/>
    <property type="match status" value="1"/>
</dbReference>
<keyword evidence="4 6" id="KW-0862">Zinc</keyword>
<keyword evidence="9" id="KW-1185">Reference proteome</keyword>
<dbReference type="EMBL" id="CM004398">
    <property type="protein sequence ID" value="OAY36030.1"/>
    <property type="molecule type" value="Genomic_DNA"/>
</dbReference>
<dbReference type="FunFam" id="3.40.50.720:FF:000022">
    <property type="entry name" value="Cinnamyl alcohol dehydrogenase"/>
    <property type="match status" value="1"/>
</dbReference>
<dbReference type="STRING" id="3983.A0A2C9UWU4"/>